<dbReference type="EMBL" id="JAJSOF020000001">
    <property type="protein sequence ID" value="KAJ4451169.1"/>
    <property type="molecule type" value="Genomic_DNA"/>
</dbReference>
<dbReference type="PANTHER" id="PTHR47326">
    <property type="entry name" value="TRANSPOSABLE ELEMENT TC3 TRANSPOSASE-LIKE PROTEIN"/>
    <property type="match status" value="1"/>
</dbReference>
<evidence type="ECO:0000313" key="2">
    <source>
        <dbReference type="Proteomes" id="UP001148838"/>
    </source>
</evidence>
<dbReference type="PANTHER" id="PTHR47326:SF1">
    <property type="entry name" value="HTH PSQ-TYPE DOMAIN-CONTAINING PROTEIN"/>
    <property type="match status" value="1"/>
</dbReference>
<name>A0ABQ8TWT8_PERAM</name>
<protein>
    <submittedName>
        <fullName evidence="1">Uncharacterized protein</fullName>
    </submittedName>
</protein>
<dbReference type="InterPro" id="IPR036397">
    <property type="entry name" value="RNaseH_sf"/>
</dbReference>
<dbReference type="Proteomes" id="UP001148838">
    <property type="component" value="Unassembled WGS sequence"/>
</dbReference>
<proteinExistence type="predicted"/>
<keyword evidence="2" id="KW-1185">Reference proteome</keyword>
<organism evidence="1 2">
    <name type="scientific">Periplaneta americana</name>
    <name type="common">American cockroach</name>
    <name type="synonym">Blatta americana</name>
    <dbReference type="NCBI Taxonomy" id="6978"/>
    <lineage>
        <taxon>Eukaryota</taxon>
        <taxon>Metazoa</taxon>
        <taxon>Ecdysozoa</taxon>
        <taxon>Arthropoda</taxon>
        <taxon>Hexapoda</taxon>
        <taxon>Insecta</taxon>
        <taxon>Pterygota</taxon>
        <taxon>Neoptera</taxon>
        <taxon>Polyneoptera</taxon>
        <taxon>Dictyoptera</taxon>
        <taxon>Blattodea</taxon>
        <taxon>Blattoidea</taxon>
        <taxon>Blattidae</taxon>
        <taxon>Blattinae</taxon>
        <taxon>Periplaneta</taxon>
    </lineage>
</organism>
<evidence type="ECO:0000313" key="1">
    <source>
        <dbReference type="EMBL" id="KAJ4451169.1"/>
    </source>
</evidence>
<reference evidence="1 2" key="1">
    <citation type="journal article" date="2022" name="Allergy">
        <title>Genome assembly and annotation of Periplaneta americana reveal a comprehensive cockroach allergen profile.</title>
        <authorList>
            <person name="Wang L."/>
            <person name="Xiong Q."/>
            <person name="Saelim N."/>
            <person name="Wang L."/>
            <person name="Nong W."/>
            <person name="Wan A.T."/>
            <person name="Shi M."/>
            <person name="Liu X."/>
            <person name="Cao Q."/>
            <person name="Hui J.H.L."/>
            <person name="Sookrung N."/>
            <person name="Leung T.F."/>
            <person name="Tungtrongchitr A."/>
            <person name="Tsui S.K.W."/>
        </authorList>
    </citation>
    <scope>NUCLEOTIDE SEQUENCE [LARGE SCALE GENOMIC DNA]</scope>
    <source>
        <strain evidence="1">PWHHKU_190912</strain>
    </source>
</reference>
<gene>
    <name evidence="1" type="ORF">ANN_02611</name>
</gene>
<comment type="caution">
    <text evidence="1">The sequence shown here is derived from an EMBL/GenBank/DDBJ whole genome shotgun (WGS) entry which is preliminary data.</text>
</comment>
<dbReference type="Gene3D" id="3.30.420.10">
    <property type="entry name" value="Ribonuclease H-like superfamily/Ribonuclease H"/>
    <property type="match status" value="1"/>
</dbReference>
<accession>A0ABQ8TWT8</accession>
<sequence>MLPVFLEEVPLALRARTWFQHDETLTHFKLVTRQQLTATFGDRWMGYQSPVSQPIRSQDLNSLDFFLWGHLKTLVSHFVVQPPFTEVWDSSHSEITLLSEVEELLFQNLFTGFKVAAPPLRLIRPETCLMVLKVADNVRLGQASPLSYAKGCSAARCADLAHRSYERIPNLIGEQSDGITVFRIPPMTSLMLHRCRTGAINLQRWWQSPSAAISESDWFLYRAGISRRITSCTVVSWRCVLLWFSCICFPLHNSNTNMPLHSIVIQMRKEAEIKPERIERLLSSLNQTTETSENRNCQSSENRIDEPREFNLPTLPQRRITYVQEKLPSKYGVHSEEYLPIRTVTPVVAGIRNIGSVSSQVNVEASDSLLVRLMCSMLMKVLRE</sequence>